<evidence type="ECO:0000256" key="2">
    <source>
        <dbReference type="ARBA" id="ARBA00012587"/>
    </source>
</evidence>
<keyword evidence="3" id="KW-0456">Lyase</keyword>
<protein>
    <recommendedName>
        <fullName evidence="2">peptidoglycan lytic exotransglycosylase</fullName>
        <ecNumber evidence="2">4.2.2.n1</ecNumber>
    </recommendedName>
    <alternativeName>
        <fullName evidence="5">Murein hydrolase A</fullName>
    </alternativeName>
</protein>
<evidence type="ECO:0000259" key="6">
    <source>
        <dbReference type="SMART" id="SM00925"/>
    </source>
</evidence>
<dbReference type="Gene3D" id="2.40.40.10">
    <property type="entry name" value="RlpA-like domain"/>
    <property type="match status" value="1"/>
</dbReference>
<reference evidence="7" key="1">
    <citation type="submission" date="2020-12" db="EMBL/GenBank/DDBJ databases">
        <title>Methylobrevis albus sp. nov., isolated from fresh water lack sediment.</title>
        <authorList>
            <person name="Zou Q."/>
        </authorList>
    </citation>
    <scope>NUCLEOTIDE SEQUENCE</scope>
    <source>
        <strain evidence="7">L22</strain>
    </source>
</reference>
<dbReference type="PIRSF" id="PIRSF019422">
    <property type="entry name" value="MltA"/>
    <property type="match status" value="1"/>
</dbReference>
<gene>
    <name evidence="7" type="ORF">I5731_07820</name>
</gene>
<evidence type="ECO:0000256" key="3">
    <source>
        <dbReference type="ARBA" id="ARBA00023239"/>
    </source>
</evidence>
<proteinExistence type="predicted"/>
<dbReference type="PANTHER" id="PTHR30124:SF0">
    <property type="entry name" value="MEMBRANE-BOUND LYTIC MUREIN TRANSGLYCOSYLASE A"/>
    <property type="match status" value="1"/>
</dbReference>
<dbReference type="RefSeq" id="WP_197310803.1">
    <property type="nucleotide sequence ID" value="NZ_JADZLT010000049.1"/>
</dbReference>
<dbReference type="InterPro" id="IPR026044">
    <property type="entry name" value="MltA"/>
</dbReference>
<evidence type="ECO:0000256" key="1">
    <source>
        <dbReference type="ARBA" id="ARBA00001420"/>
    </source>
</evidence>
<dbReference type="CDD" id="cd14485">
    <property type="entry name" value="mltA_like_LT_A"/>
    <property type="match status" value="1"/>
</dbReference>
<organism evidence="7 8">
    <name type="scientific">Methylobrevis albus</name>
    <dbReference type="NCBI Taxonomy" id="2793297"/>
    <lineage>
        <taxon>Bacteria</taxon>
        <taxon>Pseudomonadati</taxon>
        <taxon>Pseudomonadota</taxon>
        <taxon>Alphaproteobacteria</taxon>
        <taxon>Hyphomicrobiales</taxon>
        <taxon>Pleomorphomonadaceae</taxon>
        <taxon>Methylobrevis</taxon>
    </lineage>
</organism>
<dbReference type="EC" id="4.2.2.n1" evidence="2"/>
<dbReference type="GO" id="GO:0019867">
    <property type="term" value="C:outer membrane"/>
    <property type="evidence" value="ECO:0007669"/>
    <property type="project" value="InterPro"/>
</dbReference>
<feature type="domain" description="Lytic transglycosylase MltA" evidence="6">
    <location>
        <begin position="105"/>
        <end position="266"/>
    </location>
</feature>
<evidence type="ECO:0000313" key="8">
    <source>
        <dbReference type="Proteomes" id="UP000631694"/>
    </source>
</evidence>
<dbReference type="SUPFAM" id="SSF50685">
    <property type="entry name" value="Barwin-like endoglucanases"/>
    <property type="match status" value="1"/>
</dbReference>
<evidence type="ECO:0000256" key="5">
    <source>
        <dbReference type="ARBA" id="ARBA00030918"/>
    </source>
</evidence>
<dbReference type="Gene3D" id="2.40.240.50">
    <property type="entry name" value="Barwin-like endoglucanases"/>
    <property type="match status" value="1"/>
</dbReference>
<dbReference type="GO" id="GO:0009253">
    <property type="term" value="P:peptidoglycan catabolic process"/>
    <property type="evidence" value="ECO:0007669"/>
    <property type="project" value="TreeGrafter"/>
</dbReference>
<accession>A0A931I1U1</accession>
<dbReference type="CDD" id="cd14668">
    <property type="entry name" value="mlta_B"/>
    <property type="match status" value="1"/>
</dbReference>
<dbReference type="Proteomes" id="UP000631694">
    <property type="component" value="Unassembled WGS sequence"/>
</dbReference>
<keyword evidence="4" id="KW-0961">Cell wall biogenesis/degradation</keyword>
<dbReference type="InterPro" id="IPR036908">
    <property type="entry name" value="RlpA-like_sf"/>
</dbReference>
<dbReference type="AlphaFoldDB" id="A0A931I1U1"/>
<dbReference type="Pfam" id="PF06725">
    <property type="entry name" value="3D"/>
    <property type="match status" value="1"/>
</dbReference>
<evidence type="ECO:0000313" key="7">
    <source>
        <dbReference type="EMBL" id="MBH0237723.1"/>
    </source>
</evidence>
<sequence length="380" mass="40312">MAPDPAVARLTPTRFAALGGWDADDHAAAFAAFRLSAARILEHPPSTKGFGIDGAALLAPARAALALPADPGPAAARRFFEDRFTPQRVRPATGSGFVTGYFEPEVGGSRTRSDRFPVPLYRRPDDLVALGDDPGAARAAGLPDGLSWARRRPDGRLEEHPDRGAIQQGALEGRGLELVFVKSLVEAFFIHVQGSARIRLAEGGSMRVGFAAKTGHAYTAIGRVLVERGLFEAKDLTADVLRAWLEANPAEVPALLARNRSFIFFAEAAATDPALGPVAAAGVPLTPGRSLAVDRALVTFHLPVWLSLDVGLDGVAADGGRRVRRLMVAQDTGSAIVGPARGDIFFGSGEAAWRQAAPVRHPARFTLLVPRRRGPARRGD</sequence>
<name>A0A931I1U1_9HYPH</name>
<dbReference type="InterPro" id="IPR005300">
    <property type="entry name" value="MltA_B"/>
</dbReference>
<comment type="caution">
    <text evidence="7">The sequence shown here is derived from an EMBL/GenBank/DDBJ whole genome shotgun (WGS) entry which is preliminary data.</text>
</comment>
<keyword evidence="8" id="KW-1185">Reference proteome</keyword>
<dbReference type="GO" id="GO:0009254">
    <property type="term" value="P:peptidoglycan turnover"/>
    <property type="evidence" value="ECO:0007669"/>
    <property type="project" value="InterPro"/>
</dbReference>
<dbReference type="PANTHER" id="PTHR30124">
    <property type="entry name" value="MEMBRANE-BOUND LYTIC MUREIN TRANSGLYCOSYLASE A"/>
    <property type="match status" value="1"/>
</dbReference>
<dbReference type="SMART" id="SM00925">
    <property type="entry name" value="MltA"/>
    <property type="match status" value="1"/>
</dbReference>
<dbReference type="Pfam" id="PF03562">
    <property type="entry name" value="MltA"/>
    <property type="match status" value="1"/>
</dbReference>
<evidence type="ECO:0000256" key="4">
    <source>
        <dbReference type="ARBA" id="ARBA00023316"/>
    </source>
</evidence>
<comment type="catalytic activity">
    <reaction evidence="1">
        <text>Exolytic cleavage of the (1-&gt;4)-beta-glycosidic linkage between N-acetylmuramic acid (MurNAc) and N-acetylglucosamine (GlcNAc) residues in peptidoglycan, from either the reducing or the non-reducing ends of the peptidoglycan chains, with concomitant formation of a 1,6-anhydrobond in the MurNAc residue.</text>
        <dbReference type="EC" id="4.2.2.n1"/>
    </reaction>
</comment>
<dbReference type="GO" id="GO:0008933">
    <property type="term" value="F:peptidoglycan lytic transglycosylase activity"/>
    <property type="evidence" value="ECO:0007669"/>
    <property type="project" value="TreeGrafter"/>
</dbReference>
<dbReference type="GO" id="GO:0071555">
    <property type="term" value="P:cell wall organization"/>
    <property type="evidence" value="ECO:0007669"/>
    <property type="project" value="UniProtKB-KW"/>
</dbReference>
<dbReference type="InterPro" id="IPR010611">
    <property type="entry name" value="3D_dom"/>
</dbReference>
<dbReference type="EMBL" id="JADZLT010000049">
    <property type="protein sequence ID" value="MBH0237723.1"/>
    <property type="molecule type" value="Genomic_DNA"/>
</dbReference>
<dbReference type="GO" id="GO:0004553">
    <property type="term" value="F:hydrolase activity, hydrolyzing O-glycosyl compounds"/>
    <property type="evidence" value="ECO:0007669"/>
    <property type="project" value="InterPro"/>
</dbReference>